<sequence>MEQYKKITLVSSIFALAACGGGSSSEEKTTTYSGSLVVPQSVSAQSARALSRELFRPYSAECPNVPDGYEPMANAKVTLEDYIGTALGAETTTDNCGVFTLTVPQADVTGQEPVISASLDGYKTLKAHADNFVQTDSDKAPTVIASTIPASANYIISAIQKASGDELMFSVTDSSTNNAVIQLTKAAFSVSINGQPIAISNLNSSDQLGVASSNVLTLDRSGSMRHSATDENGDDVIDDNNSIAYNLYRLTALAAHQFVSEKSTADEVAVIPFASDVLMITNQLLTTFDLVDSNDQSVSYNYSDSGFLKEQAKLHFAIDVYNPHSGLWSDEPQYDQKHSGRNDDIASIGNSFIWGYSTELEKAVDESLIALISRENAIKRAFVMTDGHSDFNDRAGVIEKANQNSIPVHSIALGADADEEDLKAISEQTGGTYYKVINTSDIVGIYSSLQTTIKYAYLAALNTPLQAGDVVKLSLDINGETVTRELTIQ</sequence>
<dbReference type="InterPro" id="IPR036465">
    <property type="entry name" value="vWFA_dom_sf"/>
</dbReference>
<keyword evidence="3" id="KW-1185">Reference proteome</keyword>
<dbReference type="SUPFAM" id="SSF53300">
    <property type="entry name" value="vWA-like"/>
    <property type="match status" value="1"/>
</dbReference>
<evidence type="ECO:0000259" key="1">
    <source>
        <dbReference type="PROSITE" id="PS50234"/>
    </source>
</evidence>
<dbReference type="RefSeq" id="WP_257085338.1">
    <property type="nucleotide sequence ID" value="NZ_CP102096.1"/>
</dbReference>
<gene>
    <name evidence="2" type="ORF">NP165_05635</name>
</gene>
<dbReference type="CDD" id="cd00198">
    <property type="entry name" value="vWFA"/>
    <property type="match status" value="1"/>
</dbReference>
<dbReference type="InterPro" id="IPR002035">
    <property type="entry name" value="VWF_A"/>
</dbReference>
<dbReference type="Gene3D" id="3.40.50.410">
    <property type="entry name" value="von Willebrand factor, type A domain"/>
    <property type="match status" value="1"/>
</dbReference>
<dbReference type="PROSITE" id="PS51257">
    <property type="entry name" value="PROKAR_LIPOPROTEIN"/>
    <property type="match status" value="1"/>
</dbReference>
<feature type="domain" description="VWFA" evidence="1">
    <location>
        <begin position="236"/>
        <end position="453"/>
    </location>
</feature>
<dbReference type="EMBL" id="CP102096">
    <property type="protein sequence ID" value="UUM31614.1"/>
    <property type="molecule type" value="Genomic_DNA"/>
</dbReference>
<accession>A0ABY5LHW4</accession>
<protein>
    <submittedName>
        <fullName evidence="2">VWA domain-containing protein</fullName>
    </submittedName>
</protein>
<evidence type="ECO:0000313" key="2">
    <source>
        <dbReference type="EMBL" id="UUM31614.1"/>
    </source>
</evidence>
<organism evidence="2 3">
    <name type="scientific">Vibrio japonicus</name>
    <dbReference type="NCBI Taxonomy" id="1824638"/>
    <lineage>
        <taxon>Bacteria</taxon>
        <taxon>Pseudomonadati</taxon>
        <taxon>Pseudomonadota</taxon>
        <taxon>Gammaproteobacteria</taxon>
        <taxon>Vibrionales</taxon>
        <taxon>Vibrionaceae</taxon>
        <taxon>Vibrio</taxon>
    </lineage>
</organism>
<evidence type="ECO:0000313" key="3">
    <source>
        <dbReference type="Proteomes" id="UP001058602"/>
    </source>
</evidence>
<proteinExistence type="predicted"/>
<dbReference type="Proteomes" id="UP001058602">
    <property type="component" value="Chromosome 1"/>
</dbReference>
<dbReference type="PROSITE" id="PS50234">
    <property type="entry name" value="VWFA"/>
    <property type="match status" value="1"/>
</dbReference>
<reference evidence="2" key="1">
    <citation type="submission" date="2022-07" db="EMBL/GenBank/DDBJ databases">
        <title>Complete genome of Vibrio japonicus strain JCM 31412T and phylogenomic assessment of the Nereis clade of the genus Vibrio.</title>
        <authorList>
            <person name="Shlafstein M.D."/>
            <person name="Emsley S.A."/>
            <person name="Ushijima B."/>
            <person name="Videau P."/>
            <person name="Saw J.H."/>
        </authorList>
    </citation>
    <scope>NUCLEOTIDE SEQUENCE</scope>
    <source>
        <strain evidence="2">JCM 31412</strain>
    </source>
</reference>
<name>A0ABY5LHW4_9VIBR</name>
<dbReference type="Pfam" id="PF00092">
    <property type="entry name" value="VWA"/>
    <property type="match status" value="1"/>
</dbReference>